<keyword evidence="1" id="KW-0732">Signal</keyword>
<evidence type="ECO:0000313" key="3">
    <source>
        <dbReference type="Proteomes" id="UP001181622"/>
    </source>
</evidence>
<name>A0ABU1DDD7_9HYPH</name>
<evidence type="ECO:0000313" key="2">
    <source>
        <dbReference type="EMBL" id="MDR4306132.1"/>
    </source>
</evidence>
<dbReference type="EMBL" id="JADBEO010000009">
    <property type="protein sequence ID" value="MDR4306132.1"/>
    <property type="molecule type" value="Genomic_DNA"/>
</dbReference>
<evidence type="ECO:0000256" key="1">
    <source>
        <dbReference type="SAM" id="SignalP"/>
    </source>
</evidence>
<evidence type="ECO:0008006" key="4">
    <source>
        <dbReference type="Google" id="ProtNLM"/>
    </source>
</evidence>
<feature type="chain" id="PRO_5046628431" description="Secreted protein" evidence="1">
    <location>
        <begin position="22"/>
        <end position="420"/>
    </location>
</feature>
<sequence>MSMRHRMFAAALVAATSGVWVCDAAAVTMRRTTVNGLAVDLFSWKDSKGLTRTAAMKREVSGNPGHGGYAVQMTYQSVANGVTTTSVANAAAGEGFGYFVGHERYRYFTDGTSDTIAGKIFGADDSPLGRNFALTGFTYINDRADLKGVTYKLNYPKYGTRAANGINPETGEDSPKLGTAQSLFQLYQIPISITWTFQDGRDSPRISTLVDFRRLPGPDRVSFDLRGPYGVLDFDQGSDVISVVLWGDRYRFVSTTVPLTRNSAWTWNGKNSGARYTALRIGASEMGLVEPLPFSGSKINDGYADGRGQTSSTYDAAAAGCGGQKLPCDWEWPYQSAQYSLPASVNGTTTYEKIAWGSTAYYGTSLKSTYDGTTSAPFDGFPAAGYTAYDVCVVLDKTVRGGLTPARALGGGDYNCASSR</sequence>
<feature type="signal peptide" evidence="1">
    <location>
        <begin position="1"/>
        <end position="21"/>
    </location>
</feature>
<proteinExistence type="predicted"/>
<dbReference type="RefSeq" id="WP_309389751.1">
    <property type="nucleotide sequence ID" value="NZ_JADBEO010000009.1"/>
</dbReference>
<organism evidence="2 3">
    <name type="scientific">Chelatococcus sambhunathii</name>
    <dbReference type="NCBI Taxonomy" id="363953"/>
    <lineage>
        <taxon>Bacteria</taxon>
        <taxon>Pseudomonadati</taxon>
        <taxon>Pseudomonadota</taxon>
        <taxon>Alphaproteobacteria</taxon>
        <taxon>Hyphomicrobiales</taxon>
        <taxon>Chelatococcaceae</taxon>
        <taxon>Chelatococcus</taxon>
    </lineage>
</organism>
<dbReference type="Proteomes" id="UP001181622">
    <property type="component" value="Unassembled WGS sequence"/>
</dbReference>
<accession>A0ABU1DDD7</accession>
<gene>
    <name evidence="2" type="ORF">IHQ68_05815</name>
</gene>
<protein>
    <recommendedName>
        <fullName evidence="4">Secreted protein</fullName>
    </recommendedName>
</protein>
<comment type="caution">
    <text evidence="2">The sequence shown here is derived from an EMBL/GenBank/DDBJ whole genome shotgun (WGS) entry which is preliminary data.</text>
</comment>
<keyword evidence="3" id="KW-1185">Reference proteome</keyword>
<reference evidence="2" key="1">
    <citation type="submission" date="2020-10" db="EMBL/GenBank/DDBJ databases">
        <authorList>
            <person name="Abbas A."/>
            <person name="Razzaq R."/>
            <person name="Waqas M."/>
            <person name="Abbas N."/>
            <person name="Nielsen T.K."/>
            <person name="Hansen L.H."/>
            <person name="Hussain S."/>
            <person name="Shahid M."/>
        </authorList>
    </citation>
    <scope>NUCLEOTIDE SEQUENCE</scope>
    <source>
        <strain evidence="2">S14</strain>
    </source>
</reference>